<sequence length="74" mass="8659">MSKIHQPRDTDASSTPTRPKFGLTGNIAFNWGQHIFSNAWEQSGNKENAQDNDKFISPNPYASWFMYWPLNRRR</sequence>
<dbReference type="Proteomes" id="UP000501408">
    <property type="component" value="Chromosome 1"/>
</dbReference>
<protein>
    <submittedName>
        <fullName evidence="2">Uncharacterized protein</fullName>
    </submittedName>
</protein>
<keyword evidence="3" id="KW-1185">Reference proteome</keyword>
<dbReference type="RefSeq" id="WP_077640765.1">
    <property type="nucleotide sequence ID" value="NZ_CP050266.1"/>
</dbReference>
<evidence type="ECO:0000313" key="3">
    <source>
        <dbReference type="Proteomes" id="UP000501408"/>
    </source>
</evidence>
<accession>A0ABX6K2S8</accession>
<gene>
    <name evidence="2" type="ORF">HBA18_05430</name>
</gene>
<dbReference type="EMBL" id="CP050266">
    <property type="protein sequence ID" value="QIR05860.1"/>
    <property type="molecule type" value="Genomic_DNA"/>
</dbReference>
<reference evidence="2 3" key="1">
    <citation type="submission" date="2020-03" db="EMBL/GenBank/DDBJ databases">
        <title>Genome mining reveals the biosynthetic pathways of PHA and ectoines of the halophilic strain Salinivibrio costicola M318 isolated from fermented shrimp paste.</title>
        <authorList>
            <person name="Doan T.V."/>
            <person name="Tran L.T."/>
            <person name="Trieu T.A."/>
            <person name="Nguyen Q.V."/>
            <person name="Quach T.N."/>
            <person name="Phi T.Q."/>
            <person name="Kumar S."/>
        </authorList>
    </citation>
    <scope>NUCLEOTIDE SEQUENCE [LARGE SCALE GENOMIC DNA]</scope>
    <source>
        <strain evidence="2 3">M318</strain>
    </source>
</reference>
<organism evidence="2 3">
    <name type="scientific">Salinivibrio costicola</name>
    <name type="common">Vibrio costicola</name>
    <dbReference type="NCBI Taxonomy" id="51367"/>
    <lineage>
        <taxon>Bacteria</taxon>
        <taxon>Pseudomonadati</taxon>
        <taxon>Pseudomonadota</taxon>
        <taxon>Gammaproteobacteria</taxon>
        <taxon>Vibrionales</taxon>
        <taxon>Vibrionaceae</taxon>
        <taxon>Salinivibrio</taxon>
    </lineage>
</organism>
<name>A0ABX6K2S8_SALCS</name>
<evidence type="ECO:0000256" key="1">
    <source>
        <dbReference type="SAM" id="MobiDB-lite"/>
    </source>
</evidence>
<feature type="compositionally biased region" description="Basic and acidic residues" evidence="1">
    <location>
        <begin position="1"/>
        <end position="11"/>
    </location>
</feature>
<proteinExistence type="predicted"/>
<evidence type="ECO:0000313" key="2">
    <source>
        <dbReference type="EMBL" id="QIR05860.1"/>
    </source>
</evidence>
<feature type="region of interest" description="Disordered" evidence="1">
    <location>
        <begin position="1"/>
        <end position="20"/>
    </location>
</feature>